<accession>A0A2G8K3S0</accession>
<comment type="caution">
    <text evidence="2">The sequence shown here is derived from an EMBL/GenBank/DDBJ whole genome shotgun (WGS) entry which is preliminary data.</text>
</comment>
<dbReference type="AlphaFoldDB" id="A0A2G8K3S0"/>
<protein>
    <submittedName>
        <fullName evidence="2">Uncharacterized protein</fullName>
    </submittedName>
</protein>
<evidence type="ECO:0000313" key="3">
    <source>
        <dbReference type="Proteomes" id="UP000230750"/>
    </source>
</evidence>
<name>A0A2G8K3S0_STIJA</name>
<evidence type="ECO:0000313" key="2">
    <source>
        <dbReference type="EMBL" id="PIK42640.1"/>
    </source>
</evidence>
<sequence length="67" mass="7038">MPGLILCLSRPNCKEGGGSGETELVPGSQQGPQIPGITPGLFPMMPGIKPIQHPFPQQPPVQQPPTQ</sequence>
<keyword evidence="3" id="KW-1185">Reference proteome</keyword>
<feature type="region of interest" description="Disordered" evidence="1">
    <location>
        <begin position="46"/>
        <end position="67"/>
    </location>
</feature>
<feature type="compositionally biased region" description="Pro residues" evidence="1">
    <location>
        <begin position="56"/>
        <end position="67"/>
    </location>
</feature>
<organism evidence="2 3">
    <name type="scientific">Stichopus japonicus</name>
    <name type="common">Sea cucumber</name>
    <dbReference type="NCBI Taxonomy" id="307972"/>
    <lineage>
        <taxon>Eukaryota</taxon>
        <taxon>Metazoa</taxon>
        <taxon>Echinodermata</taxon>
        <taxon>Eleutherozoa</taxon>
        <taxon>Echinozoa</taxon>
        <taxon>Holothuroidea</taxon>
        <taxon>Aspidochirotacea</taxon>
        <taxon>Aspidochirotida</taxon>
        <taxon>Stichopodidae</taxon>
        <taxon>Apostichopus</taxon>
    </lineage>
</organism>
<dbReference type="EMBL" id="MRZV01000918">
    <property type="protein sequence ID" value="PIK42640.1"/>
    <property type="molecule type" value="Genomic_DNA"/>
</dbReference>
<gene>
    <name evidence="2" type="ORF">BSL78_20492</name>
</gene>
<feature type="non-terminal residue" evidence="2">
    <location>
        <position position="67"/>
    </location>
</feature>
<reference evidence="2 3" key="1">
    <citation type="journal article" date="2017" name="PLoS Biol.">
        <title>The sea cucumber genome provides insights into morphological evolution and visceral regeneration.</title>
        <authorList>
            <person name="Zhang X."/>
            <person name="Sun L."/>
            <person name="Yuan J."/>
            <person name="Sun Y."/>
            <person name="Gao Y."/>
            <person name="Zhang L."/>
            <person name="Li S."/>
            <person name="Dai H."/>
            <person name="Hamel J.F."/>
            <person name="Liu C."/>
            <person name="Yu Y."/>
            <person name="Liu S."/>
            <person name="Lin W."/>
            <person name="Guo K."/>
            <person name="Jin S."/>
            <person name="Xu P."/>
            <person name="Storey K.B."/>
            <person name="Huan P."/>
            <person name="Zhang T."/>
            <person name="Zhou Y."/>
            <person name="Zhang J."/>
            <person name="Lin C."/>
            <person name="Li X."/>
            <person name="Xing L."/>
            <person name="Huo D."/>
            <person name="Sun M."/>
            <person name="Wang L."/>
            <person name="Mercier A."/>
            <person name="Li F."/>
            <person name="Yang H."/>
            <person name="Xiang J."/>
        </authorList>
    </citation>
    <scope>NUCLEOTIDE SEQUENCE [LARGE SCALE GENOMIC DNA]</scope>
    <source>
        <strain evidence="2">Shaxun</strain>
        <tissue evidence="2">Muscle</tissue>
    </source>
</reference>
<evidence type="ECO:0000256" key="1">
    <source>
        <dbReference type="SAM" id="MobiDB-lite"/>
    </source>
</evidence>
<dbReference type="Proteomes" id="UP000230750">
    <property type="component" value="Unassembled WGS sequence"/>
</dbReference>
<proteinExistence type="predicted"/>